<name>X0TEV5_9ZZZZ</name>
<organism evidence="1">
    <name type="scientific">marine sediment metagenome</name>
    <dbReference type="NCBI Taxonomy" id="412755"/>
    <lineage>
        <taxon>unclassified sequences</taxon>
        <taxon>metagenomes</taxon>
        <taxon>ecological metagenomes</taxon>
    </lineage>
</organism>
<feature type="non-terminal residue" evidence="1">
    <location>
        <position position="1"/>
    </location>
</feature>
<accession>X0TEV5</accession>
<sequence length="176" mass="17885">GGFDPTTLDSATWSDGANASNAWTFDLSGTDPVMTFNSGAIAITGNLTATNLSGTNTGDQTNIAGNAATATALAGDPTDCSAGEFANAIAASGNLTCAAAVQVYNLTFDNDDLTLGVLTATHNIGRQYVNVSVYDNNDQLIIPDEVTATSTTVTTVDLSGWGDIGTGNDWHIVISG</sequence>
<dbReference type="EMBL" id="BARS01010305">
    <property type="protein sequence ID" value="GAF92073.1"/>
    <property type="molecule type" value="Genomic_DNA"/>
</dbReference>
<dbReference type="AlphaFoldDB" id="X0TEV5"/>
<protein>
    <submittedName>
        <fullName evidence="1">Uncharacterized protein</fullName>
    </submittedName>
</protein>
<gene>
    <name evidence="1" type="ORF">S01H1_19142</name>
</gene>
<evidence type="ECO:0000313" key="1">
    <source>
        <dbReference type="EMBL" id="GAF92073.1"/>
    </source>
</evidence>
<reference evidence="1" key="1">
    <citation type="journal article" date="2014" name="Front. Microbiol.">
        <title>High frequency of phylogenetically diverse reductive dehalogenase-homologous genes in deep subseafloor sedimentary metagenomes.</title>
        <authorList>
            <person name="Kawai M."/>
            <person name="Futagami T."/>
            <person name="Toyoda A."/>
            <person name="Takaki Y."/>
            <person name="Nishi S."/>
            <person name="Hori S."/>
            <person name="Arai W."/>
            <person name="Tsubouchi T."/>
            <person name="Morono Y."/>
            <person name="Uchiyama I."/>
            <person name="Ito T."/>
            <person name="Fujiyama A."/>
            <person name="Inagaki F."/>
            <person name="Takami H."/>
        </authorList>
    </citation>
    <scope>NUCLEOTIDE SEQUENCE</scope>
    <source>
        <strain evidence="1">Expedition CK06-06</strain>
    </source>
</reference>
<comment type="caution">
    <text evidence="1">The sequence shown here is derived from an EMBL/GenBank/DDBJ whole genome shotgun (WGS) entry which is preliminary data.</text>
</comment>
<proteinExistence type="predicted"/>